<organism evidence="2 3">
    <name type="scientific">Pseudonocardia ailaonensis</name>
    <dbReference type="NCBI Taxonomy" id="367279"/>
    <lineage>
        <taxon>Bacteria</taxon>
        <taxon>Bacillati</taxon>
        <taxon>Actinomycetota</taxon>
        <taxon>Actinomycetes</taxon>
        <taxon>Pseudonocardiales</taxon>
        <taxon>Pseudonocardiaceae</taxon>
        <taxon>Pseudonocardia</taxon>
    </lineage>
</organism>
<dbReference type="Gene3D" id="3.30.420.180">
    <property type="entry name" value="CobE/GbiG C-terminal domain"/>
    <property type="match status" value="1"/>
</dbReference>
<proteinExistence type="predicted"/>
<reference evidence="2 3" key="1">
    <citation type="journal article" date="2019" name="Int. J. Syst. Evol. Microbiol.">
        <title>The Global Catalogue of Microorganisms (GCM) 10K type strain sequencing project: providing services to taxonomists for standard genome sequencing and annotation.</title>
        <authorList>
            <consortium name="The Broad Institute Genomics Platform"/>
            <consortium name="The Broad Institute Genome Sequencing Center for Infectious Disease"/>
            <person name="Wu L."/>
            <person name="Ma J."/>
        </authorList>
    </citation>
    <scope>NUCLEOTIDE SEQUENCE [LARGE SCALE GENOMIC DNA]</scope>
    <source>
        <strain evidence="2 3">JCM 16009</strain>
    </source>
</reference>
<evidence type="ECO:0000259" key="1">
    <source>
        <dbReference type="Pfam" id="PF01890"/>
    </source>
</evidence>
<dbReference type="Pfam" id="PF01890">
    <property type="entry name" value="CbiG_C"/>
    <property type="match status" value="1"/>
</dbReference>
<accession>A0ABN2MTH6</accession>
<feature type="domain" description="CobE/GbiG C-terminal" evidence="1">
    <location>
        <begin position="15"/>
        <end position="125"/>
    </location>
</feature>
<evidence type="ECO:0000313" key="3">
    <source>
        <dbReference type="Proteomes" id="UP001500449"/>
    </source>
</evidence>
<protein>
    <recommendedName>
        <fullName evidence="1">CobE/GbiG C-terminal domain-containing protein</fullName>
    </recommendedName>
</protein>
<keyword evidence="3" id="KW-1185">Reference proteome</keyword>
<dbReference type="SUPFAM" id="SSF159664">
    <property type="entry name" value="CobE/GbiG C-terminal domain-like"/>
    <property type="match status" value="1"/>
</dbReference>
<dbReference type="InterPro" id="IPR036518">
    <property type="entry name" value="CobE/GbiG_C_sf"/>
</dbReference>
<name>A0ABN2MTH6_9PSEU</name>
<dbReference type="EMBL" id="BAAAQK010000004">
    <property type="protein sequence ID" value="GAA1836957.1"/>
    <property type="molecule type" value="Genomic_DNA"/>
</dbReference>
<evidence type="ECO:0000313" key="2">
    <source>
        <dbReference type="EMBL" id="GAA1836957.1"/>
    </source>
</evidence>
<comment type="caution">
    <text evidence="2">The sequence shown here is derived from an EMBL/GenBank/DDBJ whole genome shotgun (WGS) entry which is preliminary data.</text>
</comment>
<sequence>MLEHRDARTEGGVWVIGIGARRGVSEAAVRAALAGLPVGERVYATVDRKAAEAGILAAIAPAPLVVRSAAELAAVGMDGSVRVAAAVGTPSVAEAAAVLVAREIDPGAALVVGKTVVGDVTVAAALARTRA</sequence>
<gene>
    <name evidence="2" type="ORF">GCM10009836_14410</name>
</gene>
<dbReference type="Proteomes" id="UP001500449">
    <property type="component" value="Unassembled WGS sequence"/>
</dbReference>
<dbReference type="InterPro" id="IPR002750">
    <property type="entry name" value="CobE/GbiG_C"/>
</dbReference>